<feature type="domain" description="Yippee" evidence="2">
    <location>
        <begin position="12"/>
        <end position="110"/>
    </location>
</feature>
<evidence type="ECO:0000313" key="4">
    <source>
        <dbReference type="Proteomes" id="UP001189429"/>
    </source>
</evidence>
<dbReference type="PANTHER" id="PTHR13848">
    <property type="entry name" value="PROTEIN YIPPEE-LIKE CG15309-RELATED"/>
    <property type="match status" value="1"/>
</dbReference>
<dbReference type="EMBL" id="CAUYUJ010009513">
    <property type="protein sequence ID" value="CAK0827000.1"/>
    <property type="molecule type" value="Genomic_DNA"/>
</dbReference>
<dbReference type="PROSITE" id="PS51792">
    <property type="entry name" value="YIPPEE"/>
    <property type="match status" value="1"/>
</dbReference>
<evidence type="ECO:0000259" key="2">
    <source>
        <dbReference type="PROSITE" id="PS51792"/>
    </source>
</evidence>
<keyword evidence="4" id="KW-1185">Reference proteome</keyword>
<proteinExistence type="predicted"/>
<feature type="non-terminal residue" evidence="3">
    <location>
        <position position="1"/>
    </location>
</feature>
<reference evidence="3" key="1">
    <citation type="submission" date="2023-10" db="EMBL/GenBank/DDBJ databases">
        <authorList>
            <person name="Chen Y."/>
            <person name="Shah S."/>
            <person name="Dougan E. K."/>
            <person name="Thang M."/>
            <person name="Chan C."/>
        </authorList>
    </citation>
    <scope>NUCLEOTIDE SEQUENCE [LARGE SCALE GENOMIC DNA]</scope>
</reference>
<organism evidence="3 4">
    <name type="scientific">Prorocentrum cordatum</name>
    <dbReference type="NCBI Taxonomy" id="2364126"/>
    <lineage>
        <taxon>Eukaryota</taxon>
        <taxon>Sar</taxon>
        <taxon>Alveolata</taxon>
        <taxon>Dinophyceae</taxon>
        <taxon>Prorocentrales</taxon>
        <taxon>Prorocentraceae</taxon>
        <taxon>Prorocentrum</taxon>
    </lineage>
</organism>
<dbReference type="InterPro" id="IPR034751">
    <property type="entry name" value="Yippee"/>
</dbReference>
<dbReference type="Proteomes" id="UP001189429">
    <property type="component" value="Unassembled WGS sequence"/>
</dbReference>
<accession>A0ABN9S734</accession>
<comment type="caution">
    <text evidence="3">The sequence shown here is derived from an EMBL/GenBank/DDBJ whole genome shotgun (WGS) entry which is preliminary data.</text>
</comment>
<evidence type="ECO:0000313" key="3">
    <source>
        <dbReference type="EMBL" id="CAK0827000.1"/>
    </source>
</evidence>
<sequence length="197" mass="19812">EGNDAGGAAGGPLLLCLACGSPALRACDVVSTSYRIMSSPAYLADQAWNVRLAADSHDAAYSSGVYTVRDVTCADCSARLGITYVSAGVAENDFKVGKFLLSQDQLALVGGVAAGPQPPSTAAVLHAELLELALHGAPSLSRAARRGAARAPLPGADAGGLGGGRGRRGGDVRGATPGRRAALAAARRFARCLWLAG</sequence>
<evidence type="ECO:0000256" key="1">
    <source>
        <dbReference type="SAM" id="MobiDB-lite"/>
    </source>
</evidence>
<gene>
    <name evidence="3" type="ORF">PCOR1329_LOCUS26639</name>
</gene>
<protein>
    <recommendedName>
        <fullName evidence="2">Yippee domain-containing protein</fullName>
    </recommendedName>
</protein>
<name>A0ABN9S734_9DINO</name>
<dbReference type="InterPro" id="IPR039058">
    <property type="entry name" value="Yippee_fam"/>
</dbReference>
<feature type="region of interest" description="Disordered" evidence="1">
    <location>
        <begin position="145"/>
        <end position="176"/>
    </location>
</feature>